<gene>
    <name evidence="12" type="ORF">DFO77_11712</name>
</gene>
<evidence type="ECO:0000256" key="1">
    <source>
        <dbReference type="ARBA" id="ARBA00004571"/>
    </source>
</evidence>
<dbReference type="InterPro" id="IPR008969">
    <property type="entry name" value="CarboxyPept-like_regulatory"/>
</dbReference>
<dbReference type="NCBIfam" id="TIGR04056">
    <property type="entry name" value="OMP_RagA_SusC"/>
    <property type="match status" value="1"/>
</dbReference>
<evidence type="ECO:0000259" key="11">
    <source>
        <dbReference type="Pfam" id="PF07715"/>
    </source>
</evidence>
<dbReference type="AlphaFoldDB" id="A0A368UU56"/>
<keyword evidence="7 8" id="KW-0998">Cell outer membrane</keyword>
<dbReference type="EMBL" id="QPIZ01000017">
    <property type="protein sequence ID" value="RCW31570.1"/>
    <property type="molecule type" value="Genomic_DNA"/>
</dbReference>
<keyword evidence="6 8" id="KW-0472">Membrane</keyword>
<proteinExistence type="inferred from homology"/>
<keyword evidence="2 8" id="KW-0813">Transport</keyword>
<dbReference type="Gene3D" id="2.60.40.1120">
    <property type="entry name" value="Carboxypeptidase-like, regulatory domain"/>
    <property type="match status" value="1"/>
</dbReference>
<reference evidence="12 13" key="1">
    <citation type="submission" date="2018-07" db="EMBL/GenBank/DDBJ databases">
        <title>Freshwater and sediment microbial communities from various areas in North America, analyzing microbe dynamics in response to fracking.</title>
        <authorList>
            <person name="Lamendella R."/>
        </authorList>
    </citation>
    <scope>NUCLEOTIDE SEQUENCE [LARGE SCALE GENOMIC DNA]</scope>
    <source>
        <strain evidence="12 13">160A</strain>
    </source>
</reference>
<dbReference type="SUPFAM" id="SSF49464">
    <property type="entry name" value="Carboxypeptidase regulatory domain-like"/>
    <property type="match status" value="1"/>
</dbReference>
<dbReference type="SUPFAM" id="SSF56935">
    <property type="entry name" value="Porins"/>
    <property type="match status" value="1"/>
</dbReference>
<evidence type="ECO:0000256" key="2">
    <source>
        <dbReference type="ARBA" id="ARBA00022448"/>
    </source>
</evidence>
<dbReference type="Gene3D" id="2.40.170.20">
    <property type="entry name" value="TonB-dependent receptor, beta-barrel domain"/>
    <property type="match status" value="1"/>
</dbReference>
<dbReference type="InterPro" id="IPR023996">
    <property type="entry name" value="TonB-dep_OMP_SusC/RagA"/>
</dbReference>
<comment type="similarity">
    <text evidence="8 9">Belongs to the TonB-dependent receptor family.</text>
</comment>
<protein>
    <submittedName>
        <fullName evidence="12">TonB-linked SusC/RagA family outer membrane protein</fullName>
    </submittedName>
</protein>
<evidence type="ECO:0000256" key="7">
    <source>
        <dbReference type="ARBA" id="ARBA00023237"/>
    </source>
</evidence>
<sequence length="1090" mass="121439">MKKRRLSNFTPLTKRWNEGLIWRPGLLLAFIMLFSQGIKAEMSTTPKENQILQSTEKTITGTIIDEQGEPIPGVSVVLKGTTKGTITDIDGNFTLPGVTSEDVLVLSFIGMKTQEILIGNQSSLNVTLMEESLGLDEVVVVGFGSQKKANLTGSVSSIDSESLESRPVKNVGEALQGVIPGLNMSVSGMGGELNQSMSINIRGAGTIGSGSSGSPLVLIDGVEGDLNSINPNDISDITVLKDAAASSIYGSRAAFGVIMITTKEGVAGDTKVNYNNNFRWTSPLNLPSMMDSHTFALYYNEAAANAGQGPKFSEEVLERIVQYQNGEIDYGTVPTNTGDRYQYYTGSNGNTDWFKEQYKDAAFAQDHNVSVSGGNKNSRYYTSAGYMDQEGLGRHTNDDLQRYTLTAKLNADLSEHVKLNTSTKFVRTDYQKATHMTGLFYHNIARRWPTVPVTDPNGYYTDPSEIAQLRDGGVTSDQNDWLYLQGQLVITPVENWNIYAEGNYNIQNYNNHSDVTPAYAYDVEGNPYPVAVGWNAPGYTYVYEYNRKSNFFGSNIYSDYEFDIAAAHNFKVMAGFNSELNKYRTIGASRTNLITPSLPTINTATDDSKATEGQYQHWSTAGFFGRLNYNYKERYLLEVNARYDGSSRFLDEKRWNLFPSFSAGWNIAKENFWTFDDVIQMLKIRGSYGELGNQNTNNWYPFYSQMPVGVNNGSWLINGERPTTASAPGIVSSLLTWERVTSWNVGADIAFLSNRLNVNFDYFERTTFDMVGPAPKLPTTLGTSVPQINNADMRSYGFELEALWKDKIGDFSYSVRGVLSDDQQEVTKYPNPTNDIGQWYEGRKSGEIWGYETVGLAQTQEQMDAHLAQVNQSTMGSNWQAGDLMYADVNGDGEVNSGSYTTDDPGDIKIIGNSTPRYRYSIDLNASFKGFDMRAFFQGIGKRDWMLNGPYFWGATGNMWQATGFEEHMDFYRDENSVMVQAGIADVNKDAYFPKPYFGNTKNTYTTTRYIQDASYLRLKNLQFGYTLPETITSRVGISRARFFVSGENLLTFTDLFEVFDPETVGLSGWNDGKTYPLAKVISCGVNINF</sequence>
<name>A0A368UU56_9BACT</name>
<dbReference type="InterPro" id="IPR000531">
    <property type="entry name" value="Beta-barrel_TonB"/>
</dbReference>
<keyword evidence="13" id="KW-1185">Reference proteome</keyword>
<dbReference type="Proteomes" id="UP000252733">
    <property type="component" value="Unassembled WGS sequence"/>
</dbReference>
<comment type="caution">
    <text evidence="12">The sequence shown here is derived from an EMBL/GenBank/DDBJ whole genome shotgun (WGS) entry which is preliminary data.</text>
</comment>
<dbReference type="Pfam" id="PF13715">
    <property type="entry name" value="CarbopepD_reg_2"/>
    <property type="match status" value="1"/>
</dbReference>
<dbReference type="GO" id="GO:0009279">
    <property type="term" value="C:cell outer membrane"/>
    <property type="evidence" value="ECO:0007669"/>
    <property type="project" value="UniProtKB-SubCell"/>
</dbReference>
<keyword evidence="3 8" id="KW-1134">Transmembrane beta strand</keyword>
<feature type="domain" description="TonB-dependent receptor plug" evidence="11">
    <location>
        <begin position="148"/>
        <end position="257"/>
    </location>
</feature>
<accession>A0A368UU56</accession>
<keyword evidence="4 8" id="KW-0812">Transmembrane</keyword>
<dbReference type="NCBIfam" id="TIGR04057">
    <property type="entry name" value="SusC_RagA_signa"/>
    <property type="match status" value="1"/>
</dbReference>
<evidence type="ECO:0000313" key="13">
    <source>
        <dbReference type="Proteomes" id="UP000252733"/>
    </source>
</evidence>
<comment type="subcellular location">
    <subcellularLocation>
        <location evidence="1 8">Cell outer membrane</location>
        <topology evidence="1 8">Multi-pass membrane protein</topology>
    </subcellularLocation>
</comment>
<dbReference type="Gene3D" id="2.170.130.10">
    <property type="entry name" value="TonB-dependent receptor, plug domain"/>
    <property type="match status" value="1"/>
</dbReference>
<evidence type="ECO:0000259" key="10">
    <source>
        <dbReference type="Pfam" id="PF00593"/>
    </source>
</evidence>
<evidence type="ECO:0000256" key="3">
    <source>
        <dbReference type="ARBA" id="ARBA00022452"/>
    </source>
</evidence>
<dbReference type="InterPro" id="IPR037066">
    <property type="entry name" value="Plug_dom_sf"/>
</dbReference>
<dbReference type="InterPro" id="IPR023997">
    <property type="entry name" value="TonB-dep_OMP_SusC/RagA_CS"/>
</dbReference>
<evidence type="ECO:0000256" key="9">
    <source>
        <dbReference type="RuleBase" id="RU003357"/>
    </source>
</evidence>
<dbReference type="FunFam" id="2.60.40.1120:FF:000003">
    <property type="entry name" value="Outer membrane protein Omp121"/>
    <property type="match status" value="1"/>
</dbReference>
<dbReference type="InterPro" id="IPR036942">
    <property type="entry name" value="Beta-barrel_TonB_sf"/>
</dbReference>
<evidence type="ECO:0000256" key="5">
    <source>
        <dbReference type="ARBA" id="ARBA00023077"/>
    </source>
</evidence>
<evidence type="ECO:0000256" key="6">
    <source>
        <dbReference type="ARBA" id="ARBA00023136"/>
    </source>
</evidence>
<dbReference type="Pfam" id="PF07715">
    <property type="entry name" value="Plug"/>
    <property type="match status" value="1"/>
</dbReference>
<evidence type="ECO:0000256" key="8">
    <source>
        <dbReference type="PROSITE-ProRule" id="PRU01360"/>
    </source>
</evidence>
<dbReference type="InterPro" id="IPR039426">
    <property type="entry name" value="TonB-dep_rcpt-like"/>
</dbReference>
<keyword evidence="5 9" id="KW-0798">TonB box</keyword>
<feature type="domain" description="TonB-dependent receptor-like beta-barrel" evidence="10">
    <location>
        <begin position="456"/>
        <end position="1032"/>
    </location>
</feature>
<dbReference type="RefSeq" id="WP_114437381.1">
    <property type="nucleotide sequence ID" value="NZ_QPIZ01000017.1"/>
</dbReference>
<organism evidence="12 13">
    <name type="scientific">Marinilabilia salmonicolor</name>
    <dbReference type="NCBI Taxonomy" id="989"/>
    <lineage>
        <taxon>Bacteria</taxon>
        <taxon>Pseudomonadati</taxon>
        <taxon>Bacteroidota</taxon>
        <taxon>Bacteroidia</taxon>
        <taxon>Marinilabiliales</taxon>
        <taxon>Marinilabiliaceae</taxon>
        <taxon>Marinilabilia</taxon>
    </lineage>
</organism>
<dbReference type="PROSITE" id="PS52016">
    <property type="entry name" value="TONB_DEPENDENT_REC_3"/>
    <property type="match status" value="1"/>
</dbReference>
<evidence type="ECO:0000313" key="12">
    <source>
        <dbReference type="EMBL" id="RCW31570.1"/>
    </source>
</evidence>
<dbReference type="Pfam" id="PF00593">
    <property type="entry name" value="TonB_dep_Rec_b-barrel"/>
    <property type="match status" value="1"/>
</dbReference>
<evidence type="ECO:0000256" key="4">
    <source>
        <dbReference type="ARBA" id="ARBA00022692"/>
    </source>
</evidence>
<dbReference type="InterPro" id="IPR012910">
    <property type="entry name" value="Plug_dom"/>
</dbReference>